<evidence type="ECO:0000256" key="2">
    <source>
        <dbReference type="ARBA" id="ARBA00022777"/>
    </source>
</evidence>
<evidence type="ECO:0000256" key="1">
    <source>
        <dbReference type="ARBA" id="ARBA00022679"/>
    </source>
</evidence>
<name>A0ABY4BY74_9MICO</name>
<evidence type="ECO:0000259" key="5">
    <source>
        <dbReference type="SMART" id="SM00387"/>
    </source>
</evidence>
<feature type="transmembrane region" description="Helical" evidence="4">
    <location>
        <begin position="119"/>
        <end position="137"/>
    </location>
</feature>
<evidence type="ECO:0000313" key="7">
    <source>
        <dbReference type="Proteomes" id="UP000832097"/>
    </source>
</evidence>
<dbReference type="InterPro" id="IPR036890">
    <property type="entry name" value="HATPase_C_sf"/>
</dbReference>
<dbReference type="Gene3D" id="3.30.565.10">
    <property type="entry name" value="Histidine kinase-like ATPase, C-terminal domain"/>
    <property type="match status" value="1"/>
</dbReference>
<dbReference type="SMART" id="SM00387">
    <property type="entry name" value="HATPase_c"/>
    <property type="match status" value="1"/>
</dbReference>
<feature type="domain" description="Histidine kinase/HSP90-like ATPase" evidence="5">
    <location>
        <begin position="284"/>
        <end position="382"/>
    </location>
</feature>
<sequence>MSSPLTFTDAPPSLAWLAYRPGSWLALIAAPLLLVAPLLGAFVAAEWARAGYVVLVGAAFAAAVAWPFGARRRPGPATELAFVALLLLCAGYFAIWRTDQALLFPLLAVAASLAIRRRWAMGVVGSIAVTAAFAVGFEAGSLAAAVLVGFAAFAGGAGNYLVQYYVALTRELDRTRERLAVAAVADERLRFSRDLHDLLGHSLSIIAVKSEVARRLMPSDVAAASTHVAEVEEIARDALGEVRSVVAGSRSMRLADQLANARRVLGDAGIATAVTTTDRPLPITVDATLGWVVREAATNVVRHSSARHCTIAVAANDDEARVEVSDDGRATAAAAGSSGVGAGAPGSGLAGLRERVEAAGGEFTVGSSPSGFRVTAVLPLPSEAGR</sequence>
<keyword evidence="4" id="KW-1133">Transmembrane helix</keyword>
<feature type="transmembrane region" description="Helical" evidence="4">
    <location>
        <begin position="50"/>
        <end position="68"/>
    </location>
</feature>
<feature type="transmembrane region" description="Helical" evidence="4">
    <location>
        <begin position="24"/>
        <end position="43"/>
    </location>
</feature>
<keyword evidence="2 6" id="KW-0418">Kinase</keyword>
<dbReference type="EMBL" id="CP094528">
    <property type="protein sequence ID" value="UOE44137.1"/>
    <property type="molecule type" value="Genomic_DNA"/>
</dbReference>
<evidence type="ECO:0000256" key="3">
    <source>
        <dbReference type="ARBA" id="ARBA00023012"/>
    </source>
</evidence>
<keyword evidence="4" id="KW-0472">Membrane</keyword>
<dbReference type="RefSeq" id="WP_243555665.1">
    <property type="nucleotide sequence ID" value="NZ_CP094528.1"/>
</dbReference>
<dbReference type="Proteomes" id="UP000832097">
    <property type="component" value="Chromosome"/>
</dbReference>
<dbReference type="PANTHER" id="PTHR24421">
    <property type="entry name" value="NITRATE/NITRITE SENSOR PROTEIN NARX-RELATED"/>
    <property type="match status" value="1"/>
</dbReference>
<keyword evidence="1" id="KW-0808">Transferase</keyword>
<dbReference type="InterPro" id="IPR003594">
    <property type="entry name" value="HATPase_dom"/>
</dbReference>
<keyword evidence="7" id="KW-1185">Reference proteome</keyword>
<organism evidence="6 7">
    <name type="scientific">Agromyces larvae</name>
    <dbReference type="NCBI Taxonomy" id="2929802"/>
    <lineage>
        <taxon>Bacteria</taxon>
        <taxon>Bacillati</taxon>
        <taxon>Actinomycetota</taxon>
        <taxon>Actinomycetes</taxon>
        <taxon>Micrococcales</taxon>
        <taxon>Microbacteriaceae</taxon>
        <taxon>Agromyces</taxon>
    </lineage>
</organism>
<dbReference type="Gene3D" id="1.20.5.1930">
    <property type="match status" value="1"/>
</dbReference>
<feature type="transmembrane region" description="Helical" evidence="4">
    <location>
        <begin position="143"/>
        <end position="168"/>
    </location>
</feature>
<dbReference type="InterPro" id="IPR011712">
    <property type="entry name" value="Sig_transdc_His_kin_sub3_dim/P"/>
</dbReference>
<evidence type="ECO:0000313" key="6">
    <source>
        <dbReference type="EMBL" id="UOE44137.1"/>
    </source>
</evidence>
<protein>
    <submittedName>
        <fullName evidence="6">Sensor histidine kinase</fullName>
    </submittedName>
</protein>
<dbReference type="Pfam" id="PF02518">
    <property type="entry name" value="HATPase_c"/>
    <property type="match status" value="1"/>
</dbReference>
<dbReference type="CDD" id="cd16917">
    <property type="entry name" value="HATPase_UhpB-NarQ-NarX-like"/>
    <property type="match status" value="1"/>
</dbReference>
<accession>A0ABY4BY74</accession>
<reference evidence="6 7" key="1">
    <citation type="submission" date="2022-03" db="EMBL/GenBank/DDBJ databases">
        <title>Mucilaginibacter sp. isolated from the gut of Protaetia brevitarsis seulensis larvae.</title>
        <authorList>
            <person name="Won M."/>
            <person name="Kim S.-J."/>
            <person name="Kwon S.-W."/>
        </authorList>
    </citation>
    <scope>NUCLEOTIDE SEQUENCE [LARGE SCALE GENOMIC DNA]</scope>
    <source>
        <strain evidence="6 7">CFWR-12</strain>
    </source>
</reference>
<keyword evidence="4" id="KW-0812">Transmembrane</keyword>
<gene>
    <name evidence="6" type="ORF">MTO99_18595</name>
</gene>
<evidence type="ECO:0000256" key="4">
    <source>
        <dbReference type="SAM" id="Phobius"/>
    </source>
</evidence>
<dbReference type="SUPFAM" id="SSF55874">
    <property type="entry name" value="ATPase domain of HSP90 chaperone/DNA topoisomerase II/histidine kinase"/>
    <property type="match status" value="1"/>
</dbReference>
<dbReference type="Pfam" id="PF07730">
    <property type="entry name" value="HisKA_3"/>
    <property type="match status" value="1"/>
</dbReference>
<feature type="transmembrane region" description="Helical" evidence="4">
    <location>
        <begin position="80"/>
        <end position="98"/>
    </location>
</feature>
<dbReference type="PANTHER" id="PTHR24421:SF63">
    <property type="entry name" value="SENSOR HISTIDINE KINASE DESK"/>
    <property type="match status" value="1"/>
</dbReference>
<dbReference type="GO" id="GO:0016301">
    <property type="term" value="F:kinase activity"/>
    <property type="evidence" value="ECO:0007669"/>
    <property type="project" value="UniProtKB-KW"/>
</dbReference>
<keyword evidence="3" id="KW-0902">Two-component regulatory system</keyword>
<proteinExistence type="predicted"/>
<dbReference type="InterPro" id="IPR050482">
    <property type="entry name" value="Sensor_HK_TwoCompSys"/>
</dbReference>